<dbReference type="Pfam" id="PF08241">
    <property type="entry name" value="Methyltransf_11"/>
    <property type="match status" value="1"/>
</dbReference>
<accession>A0ABS6MH53</accession>
<feature type="domain" description="Methyltransferase type 11" evidence="1">
    <location>
        <begin position="51"/>
        <end position="153"/>
    </location>
</feature>
<reference evidence="2 3" key="1">
    <citation type="submission" date="2021-06" db="EMBL/GenBank/DDBJ databases">
        <title>Rheinheimera indica sp. nov., isolated from deep-sea sediment.</title>
        <authorList>
            <person name="Wang Z."/>
            <person name="Zhang X.-Y."/>
        </authorList>
    </citation>
    <scope>NUCLEOTIDE SEQUENCE [LARGE SCALE GENOMIC DNA]</scope>
    <source>
        <strain evidence="2 3">SM2107</strain>
    </source>
</reference>
<evidence type="ECO:0000313" key="2">
    <source>
        <dbReference type="EMBL" id="MBV2128124.1"/>
    </source>
</evidence>
<evidence type="ECO:0000313" key="3">
    <source>
        <dbReference type="Proteomes" id="UP000704611"/>
    </source>
</evidence>
<name>A0ABS6MH53_9GAMM</name>
<dbReference type="CDD" id="cd02440">
    <property type="entry name" value="AdoMet_MTases"/>
    <property type="match status" value="1"/>
</dbReference>
<evidence type="ECO:0000259" key="1">
    <source>
        <dbReference type="Pfam" id="PF08241"/>
    </source>
</evidence>
<dbReference type="RefSeq" id="WP_217667154.1">
    <property type="nucleotide sequence ID" value="NZ_JAHRID010000001.1"/>
</dbReference>
<keyword evidence="3" id="KW-1185">Reference proteome</keyword>
<dbReference type="GO" id="GO:0032259">
    <property type="term" value="P:methylation"/>
    <property type="evidence" value="ECO:0007669"/>
    <property type="project" value="UniProtKB-KW"/>
</dbReference>
<gene>
    <name evidence="2" type="ORF">KQY15_03310</name>
</gene>
<dbReference type="InterPro" id="IPR013216">
    <property type="entry name" value="Methyltransf_11"/>
</dbReference>
<dbReference type="GO" id="GO:0008168">
    <property type="term" value="F:methyltransferase activity"/>
    <property type="evidence" value="ECO:0007669"/>
    <property type="project" value="UniProtKB-KW"/>
</dbReference>
<protein>
    <submittedName>
        <fullName evidence="2">Methyltransferase domain-containing protein</fullName>
    </submittedName>
</protein>
<sequence>MKSTTHWDSYWQASNSLNSFGEGEAASGYNGELLAFWNSCFALLPANATVVDIGTGNGAIAVAARRYSDKKQCNYTIFGTDAAQINPQQAFTANPEIAGLLKTIQFYPECKTEQLPFADLSVELVTSQFAFEYAERKPALAECLRILKPAGLFTAIMHHSGSEIARDSAAGLAILTGFLQNTAFFQAARTLLTCMAEQRQMPEKPELADNVQRANHALLAIAQQIKLTVTDTDMHWYSDVMARVAKLIINFSEASISKLDAEQRNLTAFQQRLADQQQASMSVSAAEEFRQYLSALAVNFTLIEFKIDEQLFGWILKIKK</sequence>
<proteinExistence type="predicted"/>
<organism evidence="2 3">
    <name type="scientific">Arsukibacterium indicum</name>
    <dbReference type="NCBI Taxonomy" id="2848612"/>
    <lineage>
        <taxon>Bacteria</taxon>
        <taxon>Pseudomonadati</taxon>
        <taxon>Pseudomonadota</taxon>
        <taxon>Gammaproteobacteria</taxon>
        <taxon>Chromatiales</taxon>
        <taxon>Chromatiaceae</taxon>
        <taxon>Arsukibacterium</taxon>
    </lineage>
</organism>
<dbReference type="Proteomes" id="UP000704611">
    <property type="component" value="Unassembled WGS sequence"/>
</dbReference>
<keyword evidence="2" id="KW-0489">Methyltransferase</keyword>
<comment type="caution">
    <text evidence="2">The sequence shown here is derived from an EMBL/GenBank/DDBJ whole genome shotgun (WGS) entry which is preliminary data.</text>
</comment>
<dbReference type="EMBL" id="JAHRID010000001">
    <property type="protein sequence ID" value="MBV2128124.1"/>
    <property type="molecule type" value="Genomic_DNA"/>
</dbReference>
<keyword evidence="2" id="KW-0808">Transferase</keyword>